<dbReference type="InterPro" id="IPR013686">
    <property type="entry name" value="Polypept-transport_assoc_ShlB"/>
</dbReference>
<evidence type="ECO:0000313" key="3">
    <source>
        <dbReference type="EMBL" id="MEK9511197.1"/>
    </source>
</evidence>
<feature type="domain" description="Polypeptide-transport-associated ShlB-type" evidence="2">
    <location>
        <begin position="91"/>
        <end position="152"/>
    </location>
</feature>
<keyword evidence="4" id="KW-1185">Reference proteome</keyword>
<gene>
    <name evidence="3" type="ORF">AAEJ74_05690</name>
</gene>
<feature type="region of interest" description="Disordered" evidence="1">
    <location>
        <begin position="44"/>
        <end position="77"/>
    </location>
</feature>
<name>A0ABU9EIJ9_LIMFS</name>
<dbReference type="Gene3D" id="3.10.20.310">
    <property type="entry name" value="membrane protein fhac"/>
    <property type="match status" value="1"/>
</dbReference>
<dbReference type="PANTHER" id="PTHR34597:SF3">
    <property type="entry name" value="OUTER MEMBRANE TRANSPORTER CDIB"/>
    <property type="match status" value="1"/>
</dbReference>
<comment type="caution">
    <text evidence="3">The sequence shown here is derived from an EMBL/GenBank/DDBJ whole genome shotgun (WGS) entry which is preliminary data.</text>
</comment>
<dbReference type="EMBL" id="JBBWYZ010000004">
    <property type="protein sequence ID" value="MEK9511197.1"/>
    <property type="molecule type" value="Genomic_DNA"/>
</dbReference>
<dbReference type="Proteomes" id="UP001387447">
    <property type="component" value="Unassembled WGS sequence"/>
</dbReference>
<sequence>MFNNLLKLLLNTTIKIVAITYPCATLAESLSPVLPVNFPEVPNTIPSLPERPQPEPELPPQLPTPDQLFPSPLPTPENIEETPDVSITIIVEQFSFEGNTAFSNQQLAEVTQSFLNRPITLAELLQARSAITNLYISEGYITSGAFIPPRNCNRER</sequence>
<proteinExistence type="predicted"/>
<dbReference type="RefSeq" id="WP_006622976.1">
    <property type="nucleotide sequence ID" value="NZ_JBBWYZ010000004.1"/>
</dbReference>
<evidence type="ECO:0000256" key="1">
    <source>
        <dbReference type="SAM" id="MobiDB-lite"/>
    </source>
</evidence>
<accession>A0ABU9EIJ9</accession>
<feature type="compositionally biased region" description="Pro residues" evidence="1">
    <location>
        <begin position="49"/>
        <end position="63"/>
    </location>
</feature>
<dbReference type="Pfam" id="PF08479">
    <property type="entry name" value="POTRA_2"/>
    <property type="match status" value="1"/>
</dbReference>
<organism evidence="3 4">
    <name type="scientific">Limnospira fusiformis PMC 851.14</name>
    <dbReference type="NCBI Taxonomy" id="2219512"/>
    <lineage>
        <taxon>Bacteria</taxon>
        <taxon>Bacillati</taxon>
        <taxon>Cyanobacteriota</taxon>
        <taxon>Cyanophyceae</taxon>
        <taxon>Oscillatoriophycideae</taxon>
        <taxon>Oscillatoriales</taxon>
        <taxon>Sirenicapillariaceae</taxon>
        <taxon>Limnospira</taxon>
    </lineage>
</organism>
<dbReference type="PANTHER" id="PTHR34597">
    <property type="entry name" value="SLR1661 PROTEIN"/>
    <property type="match status" value="1"/>
</dbReference>
<evidence type="ECO:0000313" key="4">
    <source>
        <dbReference type="Proteomes" id="UP001387447"/>
    </source>
</evidence>
<dbReference type="InterPro" id="IPR051544">
    <property type="entry name" value="TPS_OM_transporter"/>
</dbReference>
<reference evidence="3 4" key="1">
    <citation type="journal article" date="2024" name="Front. Microbiol.">
        <title>Transcriptomic insights into the dominance of two phototrophs throughout the water column of a tropical hypersaline-alkaline crater lake (Dziani Dzaha, Mayotte).</title>
        <authorList>
            <person name="Duperron S."/>
            <person name="Halary S."/>
            <person name="Bouly J.-P."/>
            <person name="Roussel T."/>
            <person name="Hugoni M."/>
            <person name="Bruto M."/>
            <person name="Oger P."/>
            <person name="Duval C."/>
            <person name="Woo A."/>
            <person name="Jezequiel D."/>
            <person name="Ader M."/>
            <person name="Leboulanger C."/>
            <person name="Agogue H."/>
            <person name="Grossi V."/>
            <person name="Trousselier M."/>
            <person name="Bernard C."/>
        </authorList>
    </citation>
    <scope>NUCLEOTIDE SEQUENCE [LARGE SCALE GENOMIC DNA]</scope>
    <source>
        <strain evidence="3 4">PMC 851.14</strain>
    </source>
</reference>
<protein>
    <submittedName>
        <fullName evidence="3">POTRA domain-containing protein</fullName>
    </submittedName>
</protein>
<evidence type="ECO:0000259" key="2">
    <source>
        <dbReference type="Pfam" id="PF08479"/>
    </source>
</evidence>